<dbReference type="EMBL" id="CATQJA010002643">
    <property type="protein sequence ID" value="CAJ0576230.1"/>
    <property type="molecule type" value="Genomic_DNA"/>
</dbReference>
<dbReference type="InterPro" id="IPR006201">
    <property type="entry name" value="Neur_channel"/>
</dbReference>
<gene>
    <name evidence="8" type="ORF">MSPICULIGERA_LOCUS14526</name>
</gene>
<dbReference type="InterPro" id="IPR018000">
    <property type="entry name" value="Neurotransmitter_ion_chnl_CS"/>
</dbReference>
<dbReference type="Proteomes" id="UP001177023">
    <property type="component" value="Unassembled WGS sequence"/>
</dbReference>
<feature type="non-terminal residue" evidence="8">
    <location>
        <position position="654"/>
    </location>
</feature>
<dbReference type="AlphaFoldDB" id="A0AA36CVQ3"/>
<evidence type="ECO:0000313" key="8">
    <source>
        <dbReference type="EMBL" id="CAJ0576230.1"/>
    </source>
</evidence>
<feature type="transmembrane region" description="Helical" evidence="5">
    <location>
        <begin position="578"/>
        <end position="600"/>
    </location>
</feature>
<dbReference type="SUPFAM" id="SSF90112">
    <property type="entry name" value="Neurotransmitter-gated ion-channel transmembrane pore"/>
    <property type="match status" value="1"/>
</dbReference>
<dbReference type="InterPro" id="IPR036734">
    <property type="entry name" value="Neur_chan_lig-bd_sf"/>
</dbReference>
<feature type="chain" id="PRO_5041394749" description="Neurotransmitter-gated ion-channel ligand-binding domain-containing protein" evidence="6">
    <location>
        <begin position="23"/>
        <end position="654"/>
    </location>
</feature>
<feature type="transmembrane region" description="Helical" evidence="5">
    <location>
        <begin position="287"/>
        <end position="309"/>
    </location>
</feature>
<evidence type="ECO:0000256" key="4">
    <source>
        <dbReference type="ARBA" id="ARBA00023136"/>
    </source>
</evidence>
<comment type="subcellular location">
    <subcellularLocation>
        <location evidence="1">Membrane</location>
        <topology evidence="1">Multi-pass membrane protein</topology>
    </subcellularLocation>
</comment>
<dbReference type="Gene3D" id="2.70.170.10">
    <property type="entry name" value="Neurotransmitter-gated ion-channel ligand-binding domain"/>
    <property type="match status" value="2"/>
</dbReference>
<evidence type="ECO:0000256" key="6">
    <source>
        <dbReference type="SAM" id="SignalP"/>
    </source>
</evidence>
<dbReference type="InterPro" id="IPR036719">
    <property type="entry name" value="Neuro-gated_channel_TM_sf"/>
</dbReference>
<dbReference type="CDD" id="cd18989">
    <property type="entry name" value="LGIC_ECD_cation"/>
    <property type="match status" value="2"/>
</dbReference>
<dbReference type="GO" id="GO:0004888">
    <property type="term" value="F:transmembrane signaling receptor activity"/>
    <property type="evidence" value="ECO:0007669"/>
    <property type="project" value="InterPro"/>
</dbReference>
<evidence type="ECO:0000313" key="9">
    <source>
        <dbReference type="Proteomes" id="UP001177023"/>
    </source>
</evidence>
<dbReference type="GO" id="GO:0005230">
    <property type="term" value="F:extracellular ligand-gated monoatomic ion channel activity"/>
    <property type="evidence" value="ECO:0007669"/>
    <property type="project" value="InterPro"/>
</dbReference>
<dbReference type="PROSITE" id="PS00236">
    <property type="entry name" value="NEUROTR_ION_CHANNEL"/>
    <property type="match status" value="2"/>
</dbReference>
<keyword evidence="4 5" id="KW-0472">Membrane</keyword>
<feature type="domain" description="Neurotransmitter-gated ion-channel ligand-binding" evidence="7">
    <location>
        <begin position="58"/>
        <end position="237"/>
    </location>
</feature>
<dbReference type="Pfam" id="PF02931">
    <property type="entry name" value="Neur_chan_LBD"/>
    <property type="match status" value="2"/>
</dbReference>
<accession>A0AA36CVQ3</accession>
<evidence type="ECO:0000256" key="3">
    <source>
        <dbReference type="ARBA" id="ARBA00022989"/>
    </source>
</evidence>
<sequence>MDHQILRISLILSLNILIPCQGNFTTIDWSLFDVPEEDAQFLVNIQALYNELFISREYRNDLSPVFGASKQNRSHNPVPKYNVLVLLQYIQLLGIDAQSQLASSSIEIEYKFFDPRLVWNISDYGGVESINIRANNLWQPSNGMSNAKTLQVVYPDIFNTGMIYANGTVVTSFQYYVESRCVIDVREFPFDEQICTLDFFNNAYDYDYVKQTGGLFTKYDEATIFDNGEWTFVNISMLYSITNVNLPKYDFEEQLSKLSIGLTSMMSMTIFVEMLSNEIPRNTTFPLLGWFVIIDVILVSIACVVLVTLPFEKQQSTKNLESGGLRICFIYCKANLTSIDWSLVDVTEENGEFVLNVQKLHKELFIARDYRSELSPVFSASKRNGSDNPVPKYNVLVLLQYIQLLGVKYFDPRLVWNTSDYGDVESINIRANFLWQPSNGISNAKTFEVVYPDSFNTGMIYANGTVVTSFQYYVESRCVIDVRDFPFDEQICTLDFFNNAYNLDYVRQTGALFTKYDEAVIFDNGEWTFTNISILYSVPNVRLPKYDFLSIGLTSMMSMTIFVEMLSNEIPRNTTFPLLGWFVIIDVILVSIACVVLVTLPFEKRSSTKALDNADFSNWAIFLRDWIFSRHFFIFFTFQMANVVNFIVFMSYWR</sequence>
<feature type="signal peptide" evidence="6">
    <location>
        <begin position="1"/>
        <end position="22"/>
    </location>
</feature>
<name>A0AA36CVQ3_9BILA</name>
<comment type="caution">
    <text evidence="8">The sequence shown here is derived from an EMBL/GenBank/DDBJ whole genome shotgun (WGS) entry which is preliminary data.</text>
</comment>
<dbReference type="InterPro" id="IPR038050">
    <property type="entry name" value="Neuro_actylchol_rec"/>
</dbReference>
<evidence type="ECO:0000256" key="2">
    <source>
        <dbReference type="ARBA" id="ARBA00022692"/>
    </source>
</evidence>
<feature type="transmembrane region" description="Helical" evidence="5">
    <location>
        <begin position="632"/>
        <end position="653"/>
    </location>
</feature>
<feature type="domain" description="Neurotransmitter-gated ion-channel ligand-binding" evidence="7">
    <location>
        <begin position="405"/>
        <end position="531"/>
    </location>
</feature>
<dbReference type="Gene3D" id="1.20.58.390">
    <property type="entry name" value="Neurotransmitter-gated ion-channel transmembrane domain"/>
    <property type="match status" value="2"/>
</dbReference>
<feature type="transmembrane region" description="Helical" evidence="5">
    <location>
        <begin position="546"/>
        <end position="566"/>
    </location>
</feature>
<evidence type="ECO:0000259" key="7">
    <source>
        <dbReference type="Pfam" id="PF02931"/>
    </source>
</evidence>
<keyword evidence="6" id="KW-0732">Signal</keyword>
<keyword evidence="2 5" id="KW-0812">Transmembrane</keyword>
<keyword evidence="9" id="KW-1185">Reference proteome</keyword>
<protein>
    <recommendedName>
        <fullName evidence="7">Neurotransmitter-gated ion-channel ligand-binding domain-containing protein</fullName>
    </recommendedName>
</protein>
<organism evidence="8 9">
    <name type="scientific">Mesorhabditis spiculigera</name>
    <dbReference type="NCBI Taxonomy" id="96644"/>
    <lineage>
        <taxon>Eukaryota</taxon>
        <taxon>Metazoa</taxon>
        <taxon>Ecdysozoa</taxon>
        <taxon>Nematoda</taxon>
        <taxon>Chromadorea</taxon>
        <taxon>Rhabditida</taxon>
        <taxon>Rhabditina</taxon>
        <taxon>Rhabditomorpha</taxon>
        <taxon>Rhabditoidea</taxon>
        <taxon>Rhabditidae</taxon>
        <taxon>Mesorhabditinae</taxon>
        <taxon>Mesorhabditis</taxon>
    </lineage>
</organism>
<proteinExistence type="predicted"/>
<reference evidence="8" key="1">
    <citation type="submission" date="2023-06" db="EMBL/GenBank/DDBJ databases">
        <authorList>
            <person name="Delattre M."/>
        </authorList>
    </citation>
    <scope>NUCLEOTIDE SEQUENCE</scope>
    <source>
        <strain evidence="8">AF72</strain>
    </source>
</reference>
<evidence type="ECO:0000256" key="1">
    <source>
        <dbReference type="ARBA" id="ARBA00004141"/>
    </source>
</evidence>
<dbReference type="SUPFAM" id="SSF63712">
    <property type="entry name" value="Nicotinic receptor ligand binding domain-like"/>
    <property type="match status" value="2"/>
</dbReference>
<dbReference type="PANTHER" id="PTHR18945">
    <property type="entry name" value="NEUROTRANSMITTER GATED ION CHANNEL"/>
    <property type="match status" value="1"/>
</dbReference>
<evidence type="ECO:0000256" key="5">
    <source>
        <dbReference type="SAM" id="Phobius"/>
    </source>
</evidence>
<dbReference type="InterPro" id="IPR006202">
    <property type="entry name" value="Neur_chan_lig-bd"/>
</dbReference>
<dbReference type="GO" id="GO:0016020">
    <property type="term" value="C:membrane"/>
    <property type="evidence" value="ECO:0007669"/>
    <property type="project" value="UniProtKB-SubCell"/>
</dbReference>
<keyword evidence="3 5" id="KW-1133">Transmembrane helix</keyword>